<comment type="caution">
    <text evidence="1">The sequence shown here is derived from an EMBL/GenBank/DDBJ whole genome shotgun (WGS) entry which is preliminary data.</text>
</comment>
<organism evidence="1 2">
    <name type="scientific">Faecalicoccus acidiformans</name>
    <dbReference type="NCBI Taxonomy" id="915173"/>
    <lineage>
        <taxon>Bacteria</taxon>
        <taxon>Bacillati</taxon>
        <taxon>Bacillota</taxon>
        <taxon>Erysipelotrichia</taxon>
        <taxon>Erysipelotrichales</taxon>
        <taxon>Erysipelotrichaceae</taxon>
        <taxon>Faecalicoccus</taxon>
    </lineage>
</organism>
<reference evidence="1 2" key="1">
    <citation type="submission" date="2020-08" db="EMBL/GenBank/DDBJ databases">
        <title>Genomic Encyclopedia of Type Strains, Phase IV (KMG-IV): sequencing the most valuable type-strain genomes for metagenomic binning, comparative biology and taxonomic classification.</title>
        <authorList>
            <person name="Goeker M."/>
        </authorList>
    </citation>
    <scope>NUCLEOTIDE SEQUENCE [LARGE SCALE GENOMIC DNA]</scope>
    <source>
        <strain evidence="1 2">DSM 26963</strain>
    </source>
</reference>
<proteinExistence type="predicted"/>
<evidence type="ECO:0000313" key="1">
    <source>
        <dbReference type="EMBL" id="MBB5184443.1"/>
    </source>
</evidence>
<gene>
    <name evidence="1" type="ORF">HNQ43_000481</name>
</gene>
<dbReference type="AlphaFoldDB" id="A0A7W8D1U6"/>
<accession>A0A7W8D1U6</accession>
<sequence length="219" mass="25165">MNKSFEDEFLEVQIQIISLCIEFAENRADKIYAYGSIEEHSLSFNAFFNIDGKIKTTNQIVTDTDAIWDFLDLGQSDLEKFNPICTRYGKPVPTELKMIYDCKSGTMDAKYKYESICSAKTGVDASEIFMEWLDLEKIKQHCEKVNQILRLDDRVAKSAKKIMDVMVQIQSCDTIDELPDVDWTSMVRCFVDETTDYQNPALFEIDKIRNLSAGLKGKL</sequence>
<name>A0A7W8D1U6_9FIRM</name>
<dbReference type="RefSeq" id="WP_183374421.1">
    <property type="nucleotide sequence ID" value="NZ_CALVCN010000002.1"/>
</dbReference>
<evidence type="ECO:0000313" key="2">
    <source>
        <dbReference type="Proteomes" id="UP000521313"/>
    </source>
</evidence>
<protein>
    <submittedName>
        <fullName evidence="1">Uncharacterized protein</fullName>
    </submittedName>
</protein>
<dbReference type="EMBL" id="JACHHD010000003">
    <property type="protein sequence ID" value="MBB5184443.1"/>
    <property type="molecule type" value="Genomic_DNA"/>
</dbReference>
<dbReference type="Proteomes" id="UP000521313">
    <property type="component" value="Unassembled WGS sequence"/>
</dbReference>